<evidence type="ECO:0008006" key="7">
    <source>
        <dbReference type="Google" id="ProtNLM"/>
    </source>
</evidence>
<dbReference type="OMA" id="NTQHHSE"/>
<dbReference type="InterPro" id="IPR050468">
    <property type="entry name" value="Cuticle_Struct_Prot"/>
</dbReference>
<evidence type="ECO:0000256" key="1">
    <source>
        <dbReference type="ARBA" id="ARBA00022460"/>
    </source>
</evidence>
<dbReference type="EMBL" id="JABSTR010000005">
    <property type="protein sequence ID" value="KAH9370316.1"/>
    <property type="molecule type" value="Genomic_DNA"/>
</dbReference>
<dbReference type="InterPro" id="IPR000618">
    <property type="entry name" value="Insect_cuticle"/>
</dbReference>
<dbReference type="Pfam" id="PF00379">
    <property type="entry name" value="Chitin_bind_4"/>
    <property type="match status" value="1"/>
</dbReference>
<keyword evidence="4" id="KW-0812">Transmembrane</keyword>
<dbReference type="AlphaFoldDB" id="A0A9J6G798"/>
<organism evidence="5 6">
    <name type="scientific">Haemaphysalis longicornis</name>
    <name type="common">Bush tick</name>
    <dbReference type="NCBI Taxonomy" id="44386"/>
    <lineage>
        <taxon>Eukaryota</taxon>
        <taxon>Metazoa</taxon>
        <taxon>Ecdysozoa</taxon>
        <taxon>Arthropoda</taxon>
        <taxon>Chelicerata</taxon>
        <taxon>Arachnida</taxon>
        <taxon>Acari</taxon>
        <taxon>Parasitiformes</taxon>
        <taxon>Ixodida</taxon>
        <taxon>Ixodoidea</taxon>
        <taxon>Ixodidae</taxon>
        <taxon>Haemaphysalinae</taxon>
        <taxon>Haemaphysalis</taxon>
    </lineage>
</organism>
<dbReference type="PANTHER" id="PTHR10380:SF173">
    <property type="entry name" value="CUTICULAR PROTEIN 47EF, ISOFORM C-RELATED"/>
    <property type="match status" value="1"/>
</dbReference>
<dbReference type="Proteomes" id="UP000821853">
    <property type="component" value="Chromosome 3"/>
</dbReference>
<dbReference type="PROSITE" id="PS51155">
    <property type="entry name" value="CHIT_BIND_RR_2"/>
    <property type="match status" value="1"/>
</dbReference>
<feature type="region of interest" description="Disordered" evidence="3">
    <location>
        <begin position="109"/>
        <end position="131"/>
    </location>
</feature>
<gene>
    <name evidence="5" type="ORF">HPB48_007347</name>
</gene>
<feature type="compositionally biased region" description="Basic and acidic residues" evidence="3">
    <location>
        <begin position="109"/>
        <end position="126"/>
    </location>
</feature>
<evidence type="ECO:0000313" key="6">
    <source>
        <dbReference type="Proteomes" id="UP000821853"/>
    </source>
</evidence>
<reference evidence="5 6" key="1">
    <citation type="journal article" date="2020" name="Cell">
        <title>Large-Scale Comparative Analyses of Tick Genomes Elucidate Their Genetic Diversity and Vector Capacities.</title>
        <authorList>
            <consortium name="Tick Genome and Microbiome Consortium (TIGMIC)"/>
            <person name="Jia N."/>
            <person name="Wang J."/>
            <person name="Shi W."/>
            <person name="Du L."/>
            <person name="Sun Y."/>
            <person name="Zhan W."/>
            <person name="Jiang J.F."/>
            <person name="Wang Q."/>
            <person name="Zhang B."/>
            <person name="Ji P."/>
            <person name="Bell-Sakyi L."/>
            <person name="Cui X.M."/>
            <person name="Yuan T.T."/>
            <person name="Jiang B.G."/>
            <person name="Yang W.F."/>
            <person name="Lam T.T."/>
            <person name="Chang Q.C."/>
            <person name="Ding S.J."/>
            <person name="Wang X.J."/>
            <person name="Zhu J.G."/>
            <person name="Ruan X.D."/>
            <person name="Zhao L."/>
            <person name="Wei J.T."/>
            <person name="Ye R.Z."/>
            <person name="Que T.C."/>
            <person name="Du C.H."/>
            <person name="Zhou Y.H."/>
            <person name="Cheng J.X."/>
            <person name="Dai P.F."/>
            <person name="Guo W.B."/>
            <person name="Han X.H."/>
            <person name="Huang E.J."/>
            <person name="Li L.F."/>
            <person name="Wei W."/>
            <person name="Gao Y.C."/>
            <person name="Liu J.Z."/>
            <person name="Shao H.Z."/>
            <person name="Wang X."/>
            <person name="Wang C.C."/>
            <person name="Yang T.C."/>
            <person name="Huo Q.B."/>
            <person name="Li W."/>
            <person name="Chen H.Y."/>
            <person name="Chen S.E."/>
            <person name="Zhou L.G."/>
            <person name="Ni X.B."/>
            <person name="Tian J.H."/>
            <person name="Sheng Y."/>
            <person name="Liu T."/>
            <person name="Pan Y.S."/>
            <person name="Xia L.Y."/>
            <person name="Li J."/>
            <person name="Zhao F."/>
            <person name="Cao W.C."/>
        </authorList>
    </citation>
    <scope>NUCLEOTIDE SEQUENCE [LARGE SCALE GENOMIC DNA]</scope>
    <source>
        <strain evidence="5">HaeL-2018</strain>
    </source>
</reference>
<accession>A0A9J6G798</accession>
<dbReference type="VEuPathDB" id="VectorBase:HLOH_049363"/>
<dbReference type="OrthoDB" id="6510765at2759"/>
<protein>
    <recommendedName>
        <fullName evidence="7">Cuticular protein</fullName>
    </recommendedName>
</protein>
<dbReference type="GO" id="GO:0062129">
    <property type="term" value="C:chitin-based extracellular matrix"/>
    <property type="evidence" value="ECO:0007669"/>
    <property type="project" value="TreeGrafter"/>
</dbReference>
<dbReference type="GO" id="GO:0008010">
    <property type="term" value="F:structural constituent of chitin-based larval cuticle"/>
    <property type="evidence" value="ECO:0007669"/>
    <property type="project" value="TreeGrafter"/>
</dbReference>
<sequence>MPPGAYDYNIYLVFRLSFTKVYILYVSALLAGLLLCTHGTRGLRPYEPLDDDSSLAGIPAVHAAPAFGDGQTVITRDDVATQPDDVHENERADIPASRQQSYQFSYKIRDSKGNTQHHSELSDTRNNRKGSYGFRDTHGVFRHVTYVADKKGFRAWIRTNEPGTRNSRPADVQIHAENPPPNVVRGALDEPAKPNVVAEPGEFAARPAVAAVPAFTDSGALPVRVAHPAAALAEPAVNAAPAFHSPSYGPGADDFRPVTPVRAVDIASGAYPGYNSKRVNRYGQVGYGGPSPLPQQEYRSITAGGVSDFEYYPESQRIQKSPISESKVYYAPEPSSAKETSPSAVPVYKSVRPFPTLETSEKTAEGTRDVAGKEGIPVGVTYIHQDDVDRQFERPQSFDIEPTGVAARYKKYLDWNRQGKFRD</sequence>
<evidence type="ECO:0000256" key="3">
    <source>
        <dbReference type="SAM" id="MobiDB-lite"/>
    </source>
</evidence>
<dbReference type="PANTHER" id="PTHR10380">
    <property type="entry name" value="CUTICLE PROTEIN"/>
    <property type="match status" value="1"/>
</dbReference>
<feature type="transmembrane region" description="Helical" evidence="4">
    <location>
        <begin position="12"/>
        <end position="36"/>
    </location>
</feature>
<evidence type="ECO:0000256" key="4">
    <source>
        <dbReference type="SAM" id="Phobius"/>
    </source>
</evidence>
<evidence type="ECO:0000313" key="5">
    <source>
        <dbReference type="EMBL" id="KAH9370316.1"/>
    </source>
</evidence>
<keyword evidence="6" id="KW-1185">Reference proteome</keyword>
<proteinExistence type="predicted"/>
<keyword evidence="4" id="KW-0472">Membrane</keyword>
<evidence type="ECO:0000256" key="2">
    <source>
        <dbReference type="PROSITE-ProRule" id="PRU00497"/>
    </source>
</evidence>
<feature type="region of interest" description="Disordered" evidence="3">
    <location>
        <begin position="160"/>
        <end position="180"/>
    </location>
</feature>
<name>A0A9J6G798_HAELO</name>
<keyword evidence="1 2" id="KW-0193">Cuticle</keyword>
<keyword evidence="4" id="KW-1133">Transmembrane helix</keyword>
<comment type="caution">
    <text evidence="5">The sequence shown here is derived from an EMBL/GenBank/DDBJ whole genome shotgun (WGS) entry which is preliminary data.</text>
</comment>